<feature type="region of interest" description="Disordered" evidence="7">
    <location>
        <begin position="1"/>
        <end position="21"/>
    </location>
</feature>
<evidence type="ECO:0000256" key="6">
    <source>
        <dbReference type="RuleBase" id="RU367120"/>
    </source>
</evidence>
<comment type="similarity">
    <text evidence="1 6">Belongs to the protein prenyltransferase subunit alpha family.</text>
</comment>
<dbReference type="GO" id="GO:0005968">
    <property type="term" value="C:Rab-protein geranylgeranyltransferase complex"/>
    <property type="evidence" value="ECO:0007669"/>
    <property type="project" value="TreeGrafter"/>
</dbReference>
<gene>
    <name evidence="8" type="primary">BET4_3</name>
    <name evidence="8" type="ORF">LTR91_023795</name>
</gene>
<keyword evidence="3 6" id="KW-0808">Transferase</keyword>
<comment type="caution">
    <text evidence="8">The sequence shown here is derived from an EMBL/GenBank/DDBJ whole genome shotgun (WGS) entry which is preliminary data.</text>
</comment>
<reference evidence="8" key="1">
    <citation type="submission" date="2023-06" db="EMBL/GenBank/DDBJ databases">
        <title>Black Yeasts Isolated from many extreme environments.</title>
        <authorList>
            <person name="Coleine C."/>
            <person name="Stajich J.E."/>
            <person name="Selbmann L."/>
        </authorList>
    </citation>
    <scope>NUCLEOTIDE SEQUENCE</scope>
    <source>
        <strain evidence="8">CCFEE 5200</strain>
    </source>
</reference>
<dbReference type="Proteomes" id="UP001175353">
    <property type="component" value="Unassembled WGS sequence"/>
</dbReference>
<dbReference type="GO" id="GO:0097354">
    <property type="term" value="P:prenylation"/>
    <property type="evidence" value="ECO:0007669"/>
    <property type="project" value="UniProtKB-UniRule"/>
</dbReference>
<evidence type="ECO:0000256" key="4">
    <source>
        <dbReference type="ARBA" id="ARBA00022737"/>
    </source>
</evidence>
<evidence type="ECO:0000313" key="9">
    <source>
        <dbReference type="Proteomes" id="UP001175353"/>
    </source>
</evidence>
<dbReference type="Gene3D" id="1.25.40.120">
    <property type="entry name" value="Protein prenylyltransferase"/>
    <property type="match status" value="1"/>
</dbReference>
<dbReference type="GO" id="GO:0004663">
    <property type="term" value="F:Rab geranylgeranyltransferase activity"/>
    <property type="evidence" value="ECO:0007669"/>
    <property type="project" value="UniProtKB-UniRule"/>
</dbReference>
<protein>
    <recommendedName>
        <fullName evidence="6">Geranylgeranyl transferase type-2 subunit alpha</fullName>
        <ecNumber evidence="6">2.5.1.60</ecNumber>
    </recommendedName>
    <alternativeName>
        <fullName evidence="6">Geranylgeranyl transferase type II subunit alpha</fullName>
    </alternativeName>
</protein>
<organism evidence="8 9">
    <name type="scientific">Friedmanniomyces endolithicus</name>
    <dbReference type="NCBI Taxonomy" id="329885"/>
    <lineage>
        <taxon>Eukaryota</taxon>
        <taxon>Fungi</taxon>
        <taxon>Dikarya</taxon>
        <taxon>Ascomycota</taxon>
        <taxon>Pezizomycotina</taxon>
        <taxon>Dothideomycetes</taxon>
        <taxon>Dothideomycetidae</taxon>
        <taxon>Mycosphaerellales</taxon>
        <taxon>Teratosphaeriaceae</taxon>
        <taxon>Friedmanniomyces</taxon>
    </lineage>
</organism>
<name>A0AAN6K3R6_9PEZI</name>
<proteinExistence type="inferred from homology"/>
<dbReference type="AlphaFoldDB" id="A0AAN6K3R6"/>
<comment type="function">
    <text evidence="6">Catalyzes the transfer of a geranyl-geranyl moiety from geranyl-geranyl pyrophosphate to cysteines occuring in specific C-terminal amino acid sequences.</text>
</comment>
<dbReference type="PROSITE" id="PS51147">
    <property type="entry name" value="PFTA"/>
    <property type="match status" value="5"/>
</dbReference>
<keyword evidence="9" id="KW-1185">Reference proteome</keyword>
<dbReference type="Pfam" id="PF01239">
    <property type="entry name" value="PPTA"/>
    <property type="match status" value="5"/>
</dbReference>
<dbReference type="PANTHER" id="PTHR11129:SF2">
    <property type="entry name" value="GERANYLGERANYL TRANSFERASE TYPE-2 SUBUNIT ALPHA"/>
    <property type="match status" value="1"/>
</dbReference>
<evidence type="ECO:0000256" key="7">
    <source>
        <dbReference type="SAM" id="MobiDB-lite"/>
    </source>
</evidence>
<evidence type="ECO:0000256" key="2">
    <source>
        <dbReference type="ARBA" id="ARBA00022602"/>
    </source>
</evidence>
<dbReference type="PANTHER" id="PTHR11129">
    <property type="entry name" value="PROTEIN FARNESYLTRANSFERASE ALPHA SUBUNIT/RAB GERANYLGERANYL TRANSFERASE ALPHA SUBUNIT"/>
    <property type="match status" value="1"/>
</dbReference>
<comment type="catalytic activity">
    <reaction evidence="5 6">
        <text>geranylgeranyl diphosphate + L-cysteinyl-[protein] = S-geranylgeranyl-L-cysteinyl-[protein] + diphosphate</text>
        <dbReference type="Rhea" id="RHEA:21240"/>
        <dbReference type="Rhea" id="RHEA-COMP:10131"/>
        <dbReference type="Rhea" id="RHEA-COMP:11537"/>
        <dbReference type="ChEBI" id="CHEBI:29950"/>
        <dbReference type="ChEBI" id="CHEBI:33019"/>
        <dbReference type="ChEBI" id="CHEBI:57533"/>
        <dbReference type="ChEBI" id="CHEBI:86021"/>
        <dbReference type="EC" id="2.5.1.60"/>
    </reaction>
</comment>
<dbReference type="EC" id="2.5.1.60" evidence="6"/>
<keyword evidence="4" id="KW-0677">Repeat</keyword>
<dbReference type="SUPFAM" id="SSF48439">
    <property type="entry name" value="Protein prenylyltransferase"/>
    <property type="match status" value="1"/>
</dbReference>
<evidence type="ECO:0000256" key="1">
    <source>
        <dbReference type="ARBA" id="ARBA00006734"/>
    </source>
</evidence>
<evidence type="ECO:0000256" key="3">
    <source>
        <dbReference type="ARBA" id="ARBA00022679"/>
    </source>
</evidence>
<evidence type="ECO:0000256" key="5">
    <source>
        <dbReference type="ARBA" id="ARBA00047658"/>
    </source>
</evidence>
<dbReference type="InterPro" id="IPR002088">
    <property type="entry name" value="Prenyl_trans_a"/>
</dbReference>
<accession>A0AAN6K3R6</accession>
<keyword evidence="2 6" id="KW-0637">Prenyltransferase</keyword>
<evidence type="ECO:0000313" key="8">
    <source>
        <dbReference type="EMBL" id="KAK0953545.1"/>
    </source>
</evidence>
<sequence length="382" mass="44256">MQSHGIPRVAATTLDKSEQARNKERKQIIQYQALERDVVDRVKAKDYSDTTFQLTSQLLTQNPEYYTIWNYRRLILQHVFARELAADEEPSEQDSAAAEKANLPPAQHEVLLLIKEDLQFLIPLLKQYPKCYWIWNHRSWLLGTATKHLPAHSAVTLWQAELGLVSKMLGLDSRNFHGWGYRREVVLAIERLNSNGDDGEKGSGTGNMVESEFAYTTKMIQSNLSNFSAWHYRSQLIPRLLSSRKADTNTRREFLDAEFELITRALYTDPYDQSLWFYHQYLMATLNPSNAQALPVLDPCGREEHARYLEREIGSVREMLEGAEDCKYIYQALLEYSGLHLEVEGEGGEVALGEMREWLRELRGIDPLREGRWRDLERKMGS</sequence>
<dbReference type="EMBL" id="JAUJLE010000547">
    <property type="protein sequence ID" value="KAK0953545.1"/>
    <property type="molecule type" value="Genomic_DNA"/>
</dbReference>